<comment type="caution">
    <text evidence="1">The sequence shown here is derived from an EMBL/GenBank/DDBJ whole genome shotgun (WGS) entry which is preliminary data.</text>
</comment>
<proteinExistence type="predicted"/>
<gene>
    <name evidence="1" type="ORF">Cflav_PD4629</name>
</gene>
<evidence type="ECO:0000313" key="1">
    <source>
        <dbReference type="EMBL" id="EEF61966.1"/>
    </source>
</evidence>
<keyword evidence="2" id="KW-1185">Reference proteome</keyword>
<evidence type="ECO:0000313" key="2">
    <source>
        <dbReference type="Proteomes" id="UP000003688"/>
    </source>
</evidence>
<dbReference type="Proteomes" id="UP000003688">
    <property type="component" value="Unassembled WGS sequence"/>
</dbReference>
<dbReference type="EMBL" id="ABOX02000007">
    <property type="protein sequence ID" value="EEF61966.1"/>
    <property type="molecule type" value="Genomic_DNA"/>
</dbReference>
<organism evidence="1 2">
    <name type="scientific">Pedosphaera parvula (strain Ellin514)</name>
    <dbReference type="NCBI Taxonomy" id="320771"/>
    <lineage>
        <taxon>Bacteria</taxon>
        <taxon>Pseudomonadati</taxon>
        <taxon>Verrucomicrobiota</taxon>
        <taxon>Pedosphaerae</taxon>
        <taxon>Pedosphaerales</taxon>
        <taxon>Pedosphaeraceae</taxon>
        <taxon>Pedosphaera</taxon>
    </lineage>
</organism>
<sequence length="149" mass="16738">MFNGGHLPHQGSLGLLLLLVLALAFQGCSRIVTGGFVDSPDKKLRIYGRCLGPLGRHFPFNSSTVRITIVANDGRETTLFKKEFRVRGEDVGWDATWDQSNNLSVVIYDYGKGVTFHGLAKDEPPRRVFRKLFYRFDSKTGTFTEQPAK</sequence>
<accession>B9XE75</accession>
<reference evidence="1 2" key="1">
    <citation type="journal article" date="2011" name="J. Bacteriol.">
        <title>Genome sequence of 'Pedosphaera parvula' Ellin514, an aerobic Verrucomicrobial isolate from pasture soil.</title>
        <authorList>
            <person name="Kant R."/>
            <person name="van Passel M.W."/>
            <person name="Sangwan P."/>
            <person name="Palva A."/>
            <person name="Lucas S."/>
            <person name="Copeland A."/>
            <person name="Lapidus A."/>
            <person name="Glavina Del Rio T."/>
            <person name="Dalin E."/>
            <person name="Tice H."/>
            <person name="Bruce D."/>
            <person name="Goodwin L."/>
            <person name="Pitluck S."/>
            <person name="Chertkov O."/>
            <person name="Larimer F.W."/>
            <person name="Land M.L."/>
            <person name="Hauser L."/>
            <person name="Brettin T.S."/>
            <person name="Detter J.C."/>
            <person name="Han S."/>
            <person name="de Vos W.M."/>
            <person name="Janssen P.H."/>
            <person name="Smidt H."/>
        </authorList>
    </citation>
    <scope>NUCLEOTIDE SEQUENCE [LARGE SCALE GENOMIC DNA]</scope>
    <source>
        <strain evidence="1 2">Ellin514</strain>
    </source>
</reference>
<dbReference type="AlphaFoldDB" id="B9XE75"/>
<protein>
    <submittedName>
        <fullName evidence="1">Uncharacterized protein</fullName>
    </submittedName>
</protein>
<name>B9XE75_PEDPL</name>